<keyword evidence="2" id="KW-0813">Transport</keyword>
<keyword evidence="4" id="KW-0997">Cell inner membrane</keyword>
<reference evidence="7 8" key="1">
    <citation type="submission" date="2015-12" db="EMBL/GenBank/DDBJ databases">
        <authorList>
            <person name="Shamseldin A."/>
            <person name="Moawad H."/>
            <person name="Abd El-Rahim W.M."/>
            <person name="Sadowsky M.J."/>
        </authorList>
    </citation>
    <scope>NUCLEOTIDE SEQUENCE [LARGE SCALE GENOMIC DNA]</scope>
    <source>
        <strain evidence="7 8">WF1</strain>
    </source>
</reference>
<evidence type="ECO:0000256" key="4">
    <source>
        <dbReference type="ARBA" id="ARBA00022519"/>
    </source>
</evidence>
<evidence type="ECO:0000256" key="2">
    <source>
        <dbReference type="ARBA" id="ARBA00022448"/>
    </source>
</evidence>
<gene>
    <name evidence="7" type="ORF">AU255_06005</name>
</gene>
<dbReference type="InterPro" id="IPR044527">
    <property type="entry name" value="NrtA/CpmA_ABC-bd_dom"/>
</dbReference>
<protein>
    <recommendedName>
        <fullName evidence="9">Nitrate ABC transporter substrate-binding protein</fullName>
    </recommendedName>
</protein>
<keyword evidence="5" id="KW-0472">Membrane</keyword>
<evidence type="ECO:0000256" key="3">
    <source>
        <dbReference type="ARBA" id="ARBA00022475"/>
    </source>
</evidence>
<sequence length="466" mass="51796">MKETTMFTLRKLTSALSVALTATTLTICSAANAVENLEKEDLKFGFIKLTDMAPLAIAYEKGYFEDEGLFVQVEAQANWKVLLDRVINGELDGAHMLAGQPLGATIGFGTKADIITAFSMDLNGNAITVSNNIWAQMKAHVPMEASKPIHPIKASSLKPVVEKYKSEGKPFNMGMVFPVSTHNYELRYWLAAGGLNPGYYAPPQDTSGKIDADVLLSVTPPPQMPATMEADTIYGYCVGEPWNQQAVFKGIGVPVITDYEIWKDNPEKVFGVSKAWADKNPNTHLAVIKALIRAAIWLDADNNKNRPEAVKILSESKYVGADYDVIANSMTGTFEYEKGDKRPMPDFNTFFRNKATYPYYSDAIWYLTQMRRWGQINEPKSDAWFMEIAKKVYRPDIYMKAAKELIAEGKANAIDFPLDNESGFKPPQKDFIDNIIYDGSHPNAYLSKFSIGLKGNQKVVGGKIID</sequence>
<evidence type="ECO:0008006" key="9">
    <source>
        <dbReference type="Google" id="ProtNLM"/>
    </source>
</evidence>
<dbReference type="SUPFAM" id="SSF53850">
    <property type="entry name" value="Periplasmic binding protein-like II"/>
    <property type="match status" value="1"/>
</dbReference>
<dbReference type="Proteomes" id="UP000191980">
    <property type="component" value="Unassembled WGS sequence"/>
</dbReference>
<dbReference type="RefSeq" id="WP_080522040.1">
    <property type="nucleotide sequence ID" value="NZ_LPUF01000001.1"/>
</dbReference>
<feature type="chain" id="PRO_5010719748" description="Nitrate ABC transporter substrate-binding protein" evidence="6">
    <location>
        <begin position="34"/>
        <end position="466"/>
    </location>
</feature>
<name>A0A1V8M7A9_9GAMM</name>
<feature type="signal peptide" evidence="6">
    <location>
        <begin position="1"/>
        <end position="33"/>
    </location>
</feature>
<dbReference type="AlphaFoldDB" id="A0A1V8M7A9"/>
<evidence type="ECO:0000256" key="6">
    <source>
        <dbReference type="SAM" id="SignalP"/>
    </source>
</evidence>
<organism evidence="7 8">
    <name type="scientific">Methyloprofundus sedimenti</name>
    <dbReference type="NCBI Taxonomy" id="1420851"/>
    <lineage>
        <taxon>Bacteria</taxon>
        <taxon>Pseudomonadati</taxon>
        <taxon>Pseudomonadota</taxon>
        <taxon>Gammaproteobacteria</taxon>
        <taxon>Methylococcales</taxon>
        <taxon>Methylococcaceae</taxon>
        <taxon>Methyloprofundus</taxon>
    </lineage>
</organism>
<dbReference type="EMBL" id="LPUF01000001">
    <property type="protein sequence ID" value="OQK17429.1"/>
    <property type="molecule type" value="Genomic_DNA"/>
</dbReference>
<keyword evidence="3" id="KW-1003">Cell membrane</keyword>
<proteinExistence type="predicted"/>
<keyword evidence="8" id="KW-1185">Reference proteome</keyword>
<comment type="caution">
    <text evidence="7">The sequence shown here is derived from an EMBL/GenBank/DDBJ whole genome shotgun (WGS) entry which is preliminary data.</text>
</comment>
<accession>A0A1V8M7A9</accession>
<dbReference type="CDD" id="cd13553">
    <property type="entry name" value="PBP2_NrtA_CpmA_like"/>
    <property type="match status" value="1"/>
</dbReference>
<dbReference type="PANTHER" id="PTHR30024:SF43">
    <property type="entry name" value="BLL4572 PROTEIN"/>
    <property type="match status" value="1"/>
</dbReference>
<dbReference type="GO" id="GO:0012505">
    <property type="term" value="C:endomembrane system"/>
    <property type="evidence" value="ECO:0007669"/>
    <property type="project" value="UniProtKB-SubCell"/>
</dbReference>
<dbReference type="Gene3D" id="3.40.190.10">
    <property type="entry name" value="Periplasmic binding protein-like II"/>
    <property type="match status" value="2"/>
</dbReference>
<dbReference type="OrthoDB" id="9815454at2"/>
<dbReference type="STRING" id="1420851.AU255_06005"/>
<evidence type="ECO:0000256" key="1">
    <source>
        <dbReference type="ARBA" id="ARBA00004308"/>
    </source>
</evidence>
<keyword evidence="6" id="KW-0732">Signal</keyword>
<dbReference type="Pfam" id="PF13379">
    <property type="entry name" value="NMT1_2"/>
    <property type="match status" value="1"/>
</dbReference>
<evidence type="ECO:0000313" key="8">
    <source>
        <dbReference type="Proteomes" id="UP000191980"/>
    </source>
</evidence>
<comment type="subcellular location">
    <subcellularLocation>
        <location evidence="1">Endomembrane system</location>
    </subcellularLocation>
</comment>
<evidence type="ECO:0000256" key="5">
    <source>
        <dbReference type="ARBA" id="ARBA00023136"/>
    </source>
</evidence>
<dbReference type="PANTHER" id="PTHR30024">
    <property type="entry name" value="ALIPHATIC SULFONATES-BINDING PROTEIN-RELATED"/>
    <property type="match status" value="1"/>
</dbReference>
<evidence type="ECO:0000313" key="7">
    <source>
        <dbReference type="EMBL" id="OQK17429.1"/>
    </source>
</evidence>